<feature type="domain" description="Initiator Rep protein WH1" evidence="2">
    <location>
        <begin position="13"/>
        <end position="158"/>
    </location>
</feature>
<evidence type="ECO:0000259" key="2">
    <source>
        <dbReference type="Pfam" id="PF01051"/>
    </source>
</evidence>
<evidence type="ECO:0000256" key="1">
    <source>
        <dbReference type="ARBA" id="ARBA00038283"/>
    </source>
</evidence>
<dbReference type="Proteomes" id="UP000006426">
    <property type="component" value="Plasmid pmppla107"/>
</dbReference>
<sequence>MNMSSMTSSSMHVYKSNELITAGYKLTVNEMRIILCCITQIDRNPNEVITDERMYSFTARDFAELCGISLMAAYQELKDSVKKLYERSVRIQIDGKRDRNTRWIQTADYLPGNGRVEVRFSKDILPYLANLKGNFTKYRLEAVARLSSSHAVRIYELMVESRYKQRNVALLPLENLRFALQLDDAYPVYADFRKRVIEPALDQISIYSDLKIVKFEPKRESRKIVAIEIHYVEKDSFGIPVQEELLGADSGGTVIEGEVVAKAPAAPKKRRANAKITDAEINKAARPGESREQVKARLQRELAAA</sequence>
<reference evidence="3 4" key="1">
    <citation type="journal article" date="2011" name="PLoS Pathog.">
        <title>Dynamic evolution of pathogenicity revealed by sequencing and comparative genomics of 19 Pseudomonas syringae isolates.</title>
        <authorList>
            <person name="Baltrus D.A."/>
            <person name="Nishimura M.T."/>
            <person name="Romanchuk A."/>
            <person name="Chang J.H."/>
            <person name="Mukhtar M.S."/>
            <person name="Cherkis K."/>
            <person name="Roach J."/>
            <person name="Grant S.R."/>
            <person name="Jones C.D."/>
            <person name="Dangl J.L."/>
        </authorList>
    </citation>
    <scope>NUCLEOTIDE SEQUENCE [LARGE SCALE GENOMIC DNA]</scope>
    <source>
        <strain evidence="3 4">M301315</strain>
    </source>
</reference>
<name>A0AAD0PVN0_PSEAV</name>
<keyword evidence="3" id="KW-0614">Plasmid</keyword>
<dbReference type="Pfam" id="PF21205">
    <property type="entry name" value="Rep3_C"/>
    <property type="match status" value="1"/>
</dbReference>
<dbReference type="InterPro" id="IPR036390">
    <property type="entry name" value="WH_DNA-bd_sf"/>
</dbReference>
<dbReference type="AlphaFoldDB" id="A0AAD0PVN0"/>
<dbReference type="Pfam" id="PF01051">
    <property type="entry name" value="Rep3_N"/>
    <property type="match status" value="1"/>
</dbReference>
<evidence type="ECO:0000313" key="4">
    <source>
        <dbReference type="Proteomes" id="UP000006426"/>
    </source>
</evidence>
<gene>
    <name evidence="3" type="ORF">PLA107_029910</name>
</gene>
<comment type="similarity">
    <text evidence="1">Belongs to the initiator RepB protein family.</text>
</comment>
<dbReference type="InterPro" id="IPR000525">
    <property type="entry name" value="Initiator_Rep_WH1"/>
</dbReference>
<dbReference type="GO" id="GO:0003887">
    <property type="term" value="F:DNA-directed DNA polymerase activity"/>
    <property type="evidence" value="ECO:0007669"/>
    <property type="project" value="InterPro"/>
</dbReference>
<dbReference type="SUPFAM" id="SSF46785">
    <property type="entry name" value="Winged helix' DNA-binding domain"/>
    <property type="match status" value="2"/>
</dbReference>
<protein>
    <submittedName>
        <fullName evidence="3">Replication initiation protein</fullName>
    </submittedName>
</protein>
<geneLocation type="plasmid" evidence="4">
    <name>pmppla107</name>
</geneLocation>
<organism evidence="3 4">
    <name type="scientific">Pseudomonas amygdali pv. lachrymans str. M301315</name>
    <dbReference type="NCBI Taxonomy" id="629260"/>
    <lineage>
        <taxon>Bacteria</taxon>
        <taxon>Pseudomonadati</taxon>
        <taxon>Pseudomonadota</taxon>
        <taxon>Gammaproteobacteria</taxon>
        <taxon>Pseudomonadales</taxon>
        <taxon>Pseudomonadaceae</taxon>
        <taxon>Pseudomonas</taxon>
        <taxon>Pseudomonas amygdali</taxon>
    </lineage>
</organism>
<accession>A0AAD0PVN0</accession>
<dbReference type="InterPro" id="IPR036388">
    <property type="entry name" value="WH-like_DNA-bd_sf"/>
</dbReference>
<dbReference type="GO" id="GO:0006270">
    <property type="term" value="P:DNA replication initiation"/>
    <property type="evidence" value="ECO:0007669"/>
    <property type="project" value="InterPro"/>
</dbReference>
<dbReference type="EMBL" id="CP031226">
    <property type="protein sequence ID" value="AXH59444.1"/>
    <property type="molecule type" value="Genomic_DNA"/>
</dbReference>
<evidence type="ECO:0000313" key="3">
    <source>
        <dbReference type="EMBL" id="AXH59444.1"/>
    </source>
</evidence>
<proteinExistence type="inferred from homology"/>
<dbReference type="Gene3D" id="1.10.10.10">
    <property type="entry name" value="Winged helix-like DNA-binding domain superfamily/Winged helix DNA-binding domain"/>
    <property type="match status" value="2"/>
</dbReference>